<evidence type="ECO:0000256" key="4">
    <source>
        <dbReference type="ARBA" id="ARBA00022801"/>
    </source>
</evidence>
<evidence type="ECO:0000256" key="1">
    <source>
        <dbReference type="ARBA" id="ARBA00004141"/>
    </source>
</evidence>
<keyword evidence="5 8" id="KW-1133">Transmembrane helix</keyword>
<feature type="transmembrane region" description="Helical" evidence="8">
    <location>
        <begin position="199"/>
        <end position="218"/>
    </location>
</feature>
<name>A0A7Y9JZD4_9CELL</name>
<dbReference type="PANTHER" id="PTHR43731:SF14">
    <property type="entry name" value="PRESENILIN-ASSOCIATED RHOMBOID-LIKE PROTEIN, MITOCHONDRIAL"/>
    <property type="match status" value="1"/>
</dbReference>
<sequence>MPEPPARPVDPTAAGGGLPGAGTHPADAAEPVCPRHPDRVAYVRCQRCARPACPECQRPAAVGVHCMDCVAAAAKTVRTGRTVFGGRLHQGRPVVTITIIALCAASYVAQLATGWWTDAWAFNPVYGAFEPWRFLTAAFLHSPGQLFHILFNMIALWMVGPYLEQTLGRARYATLYLLSAIGGSVAAVLLAPLLGWDQWMVGASGAVFGLFGAVLVVLRRLGRDAGGIVGILVINGVLGFVLPNVAWQAHLGGLLVGAALGAAYAYAPRERRTLVAVGATVVVSAVLVVSTLVAYAAVGLV</sequence>
<keyword evidence="13" id="KW-1185">Reference proteome</keyword>
<proteinExistence type="inferred from homology"/>
<dbReference type="SUPFAM" id="SSF144091">
    <property type="entry name" value="Rhomboid-like"/>
    <property type="match status" value="1"/>
</dbReference>
<dbReference type="Proteomes" id="UP000618382">
    <property type="component" value="Unassembled WGS sequence"/>
</dbReference>
<dbReference type="GO" id="GO:0004252">
    <property type="term" value="F:serine-type endopeptidase activity"/>
    <property type="evidence" value="ECO:0007669"/>
    <property type="project" value="InterPro"/>
</dbReference>
<evidence type="ECO:0000256" key="7">
    <source>
        <dbReference type="SAM" id="MobiDB-lite"/>
    </source>
</evidence>
<reference evidence="11 12" key="1">
    <citation type="submission" date="2020-07" db="EMBL/GenBank/DDBJ databases">
        <title>Sequencing the genomes of 1000 actinobacteria strains.</title>
        <authorList>
            <person name="Klenk H.-P."/>
        </authorList>
    </citation>
    <scope>NUCLEOTIDE SEQUENCE [LARGE SCALE GENOMIC DNA]</scope>
    <source>
        <strain evidence="11 12">DSM 24482</strain>
    </source>
</reference>
<dbReference type="RefSeq" id="WP_308439109.1">
    <property type="nucleotide sequence ID" value="NZ_BAABFI010000001.1"/>
</dbReference>
<evidence type="ECO:0000256" key="3">
    <source>
        <dbReference type="ARBA" id="ARBA00022692"/>
    </source>
</evidence>
<feature type="transmembrane region" description="Helical" evidence="8">
    <location>
        <begin position="225"/>
        <end position="243"/>
    </location>
</feature>
<dbReference type="InterPro" id="IPR050925">
    <property type="entry name" value="Rhomboid_protease_S54"/>
</dbReference>
<dbReference type="InterPro" id="IPR035952">
    <property type="entry name" value="Rhomboid-like_sf"/>
</dbReference>
<dbReference type="AlphaFoldDB" id="A0A7Y9JZD4"/>
<comment type="subcellular location">
    <subcellularLocation>
        <location evidence="1">Membrane</location>
        <topology evidence="1">Multi-pass membrane protein</topology>
    </subcellularLocation>
</comment>
<dbReference type="PANTHER" id="PTHR43731">
    <property type="entry name" value="RHOMBOID PROTEASE"/>
    <property type="match status" value="1"/>
</dbReference>
<keyword evidence="6 8" id="KW-0472">Membrane</keyword>
<evidence type="ECO:0000313" key="13">
    <source>
        <dbReference type="Proteomes" id="UP000618382"/>
    </source>
</evidence>
<dbReference type="InterPro" id="IPR022764">
    <property type="entry name" value="Peptidase_S54_rhomboid_dom"/>
</dbReference>
<dbReference type="Proteomes" id="UP000577956">
    <property type="component" value="Unassembled WGS sequence"/>
</dbReference>
<protein>
    <submittedName>
        <fullName evidence="11">Membrane associated rhomboid family serine protease</fullName>
    </submittedName>
    <submittedName>
        <fullName evidence="10">Rhomboid family intramembrane serine protease</fullName>
    </submittedName>
</protein>
<feature type="transmembrane region" description="Helical" evidence="8">
    <location>
        <begin position="175"/>
        <end position="193"/>
    </location>
</feature>
<evidence type="ECO:0000259" key="9">
    <source>
        <dbReference type="Pfam" id="PF01694"/>
    </source>
</evidence>
<dbReference type="GO" id="GO:0006508">
    <property type="term" value="P:proteolysis"/>
    <property type="evidence" value="ECO:0007669"/>
    <property type="project" value="UniProtKB-KW"/>
</dbReference>
<feature type="transmembrane region" description="Helical" evidence="8">
    <location>
        <begin position="94"/>
        <end position="116"/>
    </location>
</feature>
<evidence type="ECO:0000313" key="11">
    <source>
        <dbReference type="EMBL" id="NYD86674.1"/>
    </source>
</evidence>
<feature type="region of interest" description="Disordered" evidence="7">
    <location>
        <begin position="1"/>
        <end position="30"/>
    </location>
</feature>
<dbReference type="EMBL" id="JACCBK010000001">
    <property type="protein sequence ID" value="NYD86674.1"/>
    <property type="molecule type" value="Genomic_DNA"/>
</dbReference>
<evidence type="ECO:0000256" key="5">
    <source>
        <dbReference type="ARBA" id="ARBA00022989"/>
    </source>
</evidence>
<evidence type="ECO:0000256" key="8">
    <source>
        <dbReference type="SAM" id="Phobius"/>
    </source>
</evidence>
<gene>
    <name evidence="11" type="ORF">BKA21_002223</name>
    <name evidence="10" type="ORF">Col01nite_35060</name>
</gene>
<evidence type="ECO:0000313" key="12">
    <source>
        <dbReference type="Proteomes" id="UP000577956"/>
    </source>
</evidence>
<reference evidence="10 13" key="2">
    <citation type="submission" date="2021-01" db="EMBL/GenBank/DDBJ databases">
        <title>Whole genome shotgun sequence of Cellulomonas oligotrophica NBRC 109435.</title>
        <authorList>
            <person name="Komaki H."/>
            <person name="Tamura T."/>
        </authorList>
    </citation>
    <scope>NUCLEOTIDE SEQUENCE [LARGE SCALE GENOMIC DNA]</scope>
    <source>
        <strain evidence="10 13">NBRC 109435</strain>
    </source>
</reference>
<dbReference type="Pfam" id="PF01694">
    <property type="entry name" value="Rhomboid"/>
    <property type="match status" value="1"/>
</dbReference>
<dbReference type="Gene3D" id="1.20.1540.10">
    <property type="entry name" value="Rhomboid-like"/>
    <property type="match status" value="1"/>
</dbReference>
<feature type="transmembrane region" description="Helical" evidence="8">
    <location>
        <begin position="249"/>
        <end position="267"/>
    </location>
</feature>
<dbReference type="EMBL" id="BONN01000016">
    <property type="protein sequence ID" value="GIG34347.1"/>
    <property type="molecule type" value="Genomic_DNA"/>
</dbReference>
<keyword evidence="3 8" id="KW-0812">Transmembrane</keyword>
<organism evidence="11 12">
    <name type="scientific">Cellulomonas oligotrophica</name>
    <dbReference type="NCBI Taxonomy" id="931536"/>
    <lineage>
        <taxon>Bacteria</taxon>
        <taxon>Bacillati</taxon>
        <taxon>Actinomycetota</taxon>
        <taxon>Actinomycetes</taxon>
        <taxon>Micrococcales</taxon>
        <taxon>Cellulomonadaceae</taxon>
        <taxon>Cellulomonas</taxon>
    </lineage>
</organism>
<comment type="caution">
    <text evidence="11">The sequence shown here is derived from an EMBL/GenBank/DDBJ whole genome shotgun (WGS) entry which is preliminary data.</text>
</comment>
<keyword evidence="4" id="KW-0378">Hydrolase</keyword>
<evidence type="ECO:0000256" key="2">
    <source>
        <dbReference type="ARBA" id="ARBA00009045"/>
    </source>
</evidence>
<feature type="domain" description="Peptidase S54 rhomboid" evidence="9">
    <location>
        <begin position="130"/>
        <end position="264"/>
    </location>
</feature>
<feature type="transmembrane region" description="Helical" evidence="8">
    <location>
        <begin position="145"/>
        <end position="163"/>
    </location>
</feature>
<keyword evidence="11" id="KW-0645">Protease</keyword>
<dbReference type="GO" id="GO:0016020">
    <property type="term" value="C:membrane"/>
    <property type="evidence" value="ECO:0007669"/>
    <property type="project" value="UniProtKB-SubCell"/>
</dbReference>
<comment type="similarity">
    <text evidence="2">Belongs to the peptidase S54 family.</text>
</comment>
<feature type="transmembrane region" description="Helical" evidence="8">
    <location>
        <begin position="274"/>
        <end position="298"/>
    </location>
</feature>
<evidence type="ECO:0000256" key="6">
    <source>
        <dbReference type="ARBA" id="ARBA00023136"/>
    </source>
</evidence>
<evidence type="ECO:0000313" key="10">
    <source>
        <dbReference type="EMBL" id="GIG34347.1"/>
    </source>
</evidence>
<accession>A0A7Y9JZD4</accession>